<dbReference type="Gene3D" id="2.60.120.10">
    <property type="entry name" value="Jelly Rolls"/>
    <property type="match status" value="1"/>
</dbReference>
<keyword evidence="1" id="KW-0238">DNA-binding</keyword>
<dbReference type="InterPro" id="IPR050807">
    <property type="entry name" value="TransReg_Diox_bact_type"/>
</dbReference>
<reference evidence="2 3" key="1">
    <citation type="submission" date="2016-10" db="EMBL/GenBank/DDBJ databases">
        <authorList>
            <person name="de Groot N.N."/>
        </authorList>
    </citation>
    <scope>NUCLEOTIDE SEQUENCE [LARGE SCALE GENOMIC DNA]</scope>
    <source>
        <strain evidence="2 3">DSM 44892</strain>
    </source>
</reference>
<evidence type="ECO:0000313" key="2">
    <source>
        <dbReference type="EMBL" id="SDH94417.1"/>
    </source>
</evidence>
<dbReference type="RefSeq" id="WP_072737148.1">
    <property type="nucleotide sequence ID" value="NZ_CP048813.1"/>
</dbReference>
<keyword evidence="3" id="KW-1185">Reference proteome</keyword>
<dbReference type="GO" id="GO:0003677">
    <property type="term" value="F:DNA binding"/>
    <property type="evidence" value="ECO:0007669"/>
    <property type="project" value="UniProtKB-KW"/>
</dbReference>
<dbReference type="Pfam" id="PF07883">
    <property type="entry name" value="Cupin_2"/>
    <property type="match status" value="1"/>
</dbReference>
<dbReference type="InterPro" id="IPR001387">
    <property type="entry name" value="Cro/C1-type_HTH"/>
</dbReference>
<dbReference type="PROSITE" id="PS50943">
    <property type="entry name" value="HTH_CROC1"/>
    <property type="match status" value="1"/>
</dbReference>
<name>A0A1G8GJD7_9NOCA</name>
<accession>A0A1G8GJD7</accession>
<dbReference type="InterPro" id="IPR010982">
    <property type="entry name" value="Lambda_DNA-bd_dom_sf"/>
</dbReference>
<dbReference type="SMART" id="SM00530">
    <property type="entry name" value="HTH_XRE"/>
    <property type="match status" value="1"/>
</dbReference>
<gene>
    <name evidence="2" type="ORF">SAMN05444695_104120</name>
</gene>
<dbReference type="PANTHER" id="PTHR46797">
    <property type="entry name" value="HTH-TYPE TRANSCRIPTIONAL REGULATOR"/>
    <property type="match status" value="1"/>
</dbReference>
<dbReference type="SUPFAM" id="SSF51182">
    <property type="entry name" value="RmlC-like cupins"/>
    <property type="match status" value="1"/>
</dbReference>
<evidence type="ECO:0000256" key="1">
    <source>
        <dbReference type="ARBA" id="ARBA00023125"/>
    </source>
</evidence>
<dbReference type="Proteomes" id="UP000183263">
    <property type="component" value="Unassembled WGS sequence"/>
</dbReference>
<dbReference type="GO" id="GO:0003700">
    <property type="term" value="F:DNA-binding transcription factor activity"/>
    <property type="evidence" value="ECO:0007669"/>
    <property type="project" value="TreeGrafter"/>
</dbReference>
<dbReference type="PANTHER" id="PTHR46797:SF1">
    <property type="entry name" value="METHYLPHOSPHONATE SYNTHASE"/>
    <property type="match status" value="1"/>
</dbReference>
<dbReference type="OrthoDB" id="5114244at2"/>
<dbReference type="GO" id="GO:0005829">
    <property type="term" value="C:cytosol"/>
    <property type="evidence" value="ECO:0007669"/>
    <property type="project" value="TreeGrafter"/>
</dbReference>
<dbReference type="Pfam" id="PF01381">
    <property type="entry name" value="HTH_3"/>
    <property type="match status" value="1"/>
</dbReference>
<protein>
    <submittedName>
        <fullName evidence="2">Cupin domain-containing protein</fullName>
    </submittedName>
</protein>
<dbReference type="Gene3D" id="1.10.260.40">
    <property type="entry name" value="lambda repressor-like DNA-binding domains"/>
    <property type="match status" value="1"/>
</dbReference>
<organism evidence="2 3">
    <name type="scientific">Rhodococcus triatomae</name>
    <dbReference type="NCBI Taxonomy" id="300028"/>
    <lineage>
        <taxon>Bacteria</taxon>
        <taxon>Bacillati</taxon>
        <taxon>Actinomycetota</taxon>
        <taxon>Actinomycetes</taxon>
        <taxon>Mycobacteriales</taxon>
        <taxon>Nocardiaceae</taxon>
        <taxon>Rhodococcus</taxon>
    </lineage>
</organism>
<dbReference type="EMBL" id="FNDN01000004">
    <property type="protein sequence ID" value="SDH94417.1"/>
    <property type="molecule type" value="Genomic_DNA"/>
</dbReference>
<dbReference type="SUPFAM" id="SSF47413">
    <property type="entry name" value="lambda repressor-like DNA-binding domains"/>
    <property type="match status" value="1"/>
</dbReference>
<proteinExistence type="predicted"/>
<evidence type="ECO:0000313" key="3">
    <source>
        <dbReference type="Proteomes" id="UP000183263"/>
    </source>
</evidence>
<dbReference type="CDD" id="cd00093">
    <property type="entry name" value="HTH_XRE"/>
    <property type="match status" value="1"/>
</dbReference>
<dbReference type="InterPro" id="IPR013096">
    <property type="entry name" value="Cupin_2"/>
</dbReference>
<dbReference type="InterPro" id="IPR014710">
    <property type="entry name" value="RmlC-like_jellyroll"/>
</dbReference>
<sequence length="189" mass="20233">MGRAPTPEGVAVGERIRLLRKKAGLSSGALAEHCGISQPFLSQLERGVATPSLTTLYLLADTFGVHPGALLENRPQAPVSVTTPADRQVIRVGEGNHQMARALIPGGLDTMLEAYEHTFDPGAGDRDWFEHPGEDFIYVLSGTVELQLRGHDPVLLTAGQTALHTGLVPHRCVLVGSRPARTILVSRHG</sequence>
<dbReference type="InterPro" id="IPR011051">
    <property type="entry name" value="RmlC_Cupin_sf"/>
</dbReference>
<dbReference type="CDD" id="cd02209">
    <property type="entry name" value="cupin_XRE_C"/>
    <property type="match status" value="1"/>
</dbReference>
<dbReference type="AlphaFoldDB" id="A0A1G8GJD7"/>